<comment type="caution">
    <text evidence="6">The sequence shown here is derived from an EMBL/GenBank/DDBJ whole genome shotgun (WGS) entry which is preliminary data.</text>
</comment>
<evidence type="ECO:0000259" key="5">
    <source>
        <dbReference type="PROSITE" id="PS51782"/>
    </source>
</evidence>
<keyword evidence="4" id="KW-0732">Signal</keyword>
<dbReference type="InterPro" id="IPR036779">
    <property type="entry name" value="LysM_dom_sf"/>
</dbReference>
<keyword evidence="2" id="KW-0378">Hydrolase</keyword>
<dbReference type="Gene3D" id="3.10.350.10">
    <property type="entry name" value="LysM domain"/>
    <property type="match status" value="1"/>
</dbReference>
<evidence type="ECO:0000313" key="6">
    <source>
        <dbReference type="EMBL" id="MDG3013084.1"/>
    </source>
</evidence>
<keyword evidence="7" id="KW-1185">Reference proteome</keyword>
<feature type="domain" description="LysM" evidence="5">
    <location>
        <begin position="165"/>
        <end position="213"/>
    </location>
</feature>
<evidence type="ECO:0000256" key="1">
    <source>
        <dbReference type="ARBA" id="ARBA00010830"/>
    </source>
</evidence>
<evidence type="ECO:0000256" key="3">
    <source>
        <dbReference type="SAM" id="MobiDB-lite"/>
    </source>
</evidence>
<reference evidence="6" key="1">
    <citation type="submission" date="2022-08" db="EMBL/GenBank/DDBJ databases">
        <title>Genome analysis of Corynebacteriales strain.</title>
        <authorList>
            <person name="Lee S.D."/>
        </authorList>
    </citation>
    <scope>NUCLEOTIDE SEQUENCE</scope>
    <source>
        <strain evidence="6">D3-21</strain>
    </source>
</reference>
<dbReference type="Proteomes" id="UP001152755">
    <property type="component" value="Unassembled WGS sequence"/>
</dbReference>
<feature type="compositionally biased region" description="Polar residues" evidence="3">
    <location>
        <begin position="118"/>
        <end position="138"/>
    </location>
</feature>
<dbReference type="PROSITE" id="PS51782">
    <property type="entry name" value="LYSM"/>
    <property type="match status" value="1"/>
</dbReference>
<dbReference type="SUPFAM" id="SSF53955">
    <property type="entry name" value="Lysozyme-like"/>
    <property type="match status" value="1"/>
</dbReference>
<proteinExistence type="inferred from homology"/>
<dbReference type="RefSeq" id="WP_332518915.1">
    <property type="nucleotide sequence ID" value="NZ_JANRHA010000001.1"/>
</dbReference>
<comment type="similarity">
    <text evidence="1">Belongs to the transglycosylase family. Rpf subfamily.</text>
</comment>
<evidence type="ECO:0000256" key="2">
    <source>
        <dbReference type="ARBA" id="ARBA00022801"/>
    </source>
</evidence>
<feature type="region of interest" description="Disordered" evidence="3">
    <location>
        <begin position="114"/>
        <end position="138"/>
    </location>
</feature>
<dbReference type="GO" id="GO:0016787">
    <property type="term" value="F:hydrolase activity"/>
    <property type="evidence" value="ECO:0007669"/>
    <property type="project" value="UniProtKB-KW"/>
</dbReference>
<dbReference type="Gene3D" id="1.10.530.10">
    <property type="match status" value="1"/>
</dbReference>
<dbReference type="AlphaFoldDB" id="A0A9X4RC27"/>
<dbReference type="CDD" id="cd13925">
    <property type="entry name" value="RPF"/>
    <property type="match status" value="1"/>
</dbReference>
<dbReference type="InterPro" id="IPR023346">
    <property type="entry name" value="Lysozyme-like_dom_sf"/>
</dbReference>
<dbReference type="InterPro" id="IPR018392">
    <property type="entry name" value="LysM"/>
</dbReference>
<feature type="signal peptide" evidence="4">
    <location>
        <begin position="1"/>
        <end position="33"/>
    </location>
</feature>
<dbReference type="SMART" id="SM00257">
    <property type="entry name" value="LysM"/>
    <property type="match status" value="1"/>
</dbReference>
<protein>
    <submittedName>
        <fullName evidence="6">Transglycosylase family protein</fullName>
    </submittedName>
</protein>
<dbReference type="PANTHER" id="PTHR34700:SF4">
    <property type="entry name" value="PHAGE-LIKE ELEMENT PBSX PROTEIN XKDP"/>
    <property type="match status" value="1"/>
</dbReference>
<accession>A0A9X4RC27</accession>
<evidence type="ECO:0000313" key="7">
    <source>
        <dbReference type="Proteomes" id="UP001152755"/>
    </source>
</evidence>
<dbReference type="Pfam" id="PF06737">
    <property type="entry name" value="Transglycosylas"/>
    <property type="match status" value="1"/>
</dbReference>
<organism evidence="6 7">
    <name type="scientific">Speluncibacter jeojiensis</name>
    <dbReference type="NCBI Taxonomy" id="2710754"/>
    <lineage>
        <taxon>Bacteria</taxon>
        <taxon>Bacillati</taxon>
        <taxon>Actinomycetota</taxon>
        <taxon>Actinomycetes</taxon>
        <taxon>Mycobacteriales</taxon>
        <taxon>Speluncibacteraceae</taxon>
        <taxon>Speluncibacter</taxon>
    </lineage>
</organism>
<dbReference type="PANTHER" id="PTHR34700">
    <property type="entry name" value="POTASSIUM BINDING PROTEIN KBP"/>
    <property type="match status" value="1"/>
</dbReference>
<dbReference type="SUPFAM" id="SSF54106">
    <property type="entry name" value="LysM domain"/>
    <property type="match status" value="1"/>
</dbReference>
<dbReference type="Pfam" id="PF01476">
    <property type="entry name" value="LysM"/>
    <property type="match status" value="1"/>
</dbReference>
<dbReference type="InterPro" id="IPR010618">
    <property type="entry name" value="RPF"/>
</dbReference>
<evidence type="ECO:0000256" key="4">
    <source>
        <dbReference type="SAM" id="SignalP"/>
    </source>
</evidence>
<dbReference type="CDD" id="cd00118">
    <property type="entry name" value="LysM"/>
    <property type="match status" value="1"/>
</dbReference>
<feature type="chain" id="PRO_5040761300" evidence="4">
    <location>
        <begin position="34"/>
        <end position="214"/>
    </location>
</feature>
<name>A0A9X4RC27_9ACTN</name>
<sequence>MTTNRAAKALGWVTLTGALVAVPLGLAAGTANASDWDAVAQCESSGNWNTNTGNGYYGGLQFSQSTWQANGGTGSPAIASRAEQIRVANNVLDTQGPGAWPVCGQYLQGDYSGGADTTDASYNTPVQQAPAQAEETTPQQEAATQVQDTASQAADAVRNVSPEGADYIVKAGDTLSKIATEYSTPGGWQALFEKNKDVLANPNIILTGQGLQVK</sequence>
<dbReference type="InterPro" id="IPR052196">
    <property type="entry name" value="Bact_Kbp"/>
</dbReference>
<gene>
    <name evidence="6" type="ORF">NVS88_00740</name>
</gene>
<dbReference type="EMBL" id="JANRHA010000001">
    <property type="protein sequence ID" value="MDG3013084.1"/>
    <property type="molecule type" value="Genomic_DNA"/>
</dbReference>